<protein>
    <submittedName>
        <fullName evidence="2">Uncharacterized protein</fullName>
    </submittedName>
</protein>
<gene>
    <name evidence="2" type="primary">ORF209002</name>
</gene>
<name>A0A0B7BRE9_9EUPU</name>
<evidence type="ECO:0000313" key="2">
    <source>
        <dbReference type="EMBL" id="CEK95844.1"/>
    </source>
</evidence>
<evidence type="ECO:0000256" key="1">
    <source>
        <dbReference type="SAM" id="MobiDB-lite"/>
    </source>
</evidence>
<sequence>TCLVGCSDIILCSCQHMDNIYEYSSPDRQLYNASSTMHPPSQYSHTLTVPIDS</sequence>
<feature type="compositionally biased region" description="Polar residues" evidence="1">
    <location>
        <begin position="34"/>
        <end position="47"/>
    </location>
</feature>
<accession>A0A0B7BRE9</accession>
<feature type="region of interest" description="Disordered" evidence="1">
    <location>
        <begin position="34"/>
        <end position="53"/>
    </location>
</feature>
<proteinExistence type="predicted"/>
<dbReference type="AlphaFoldDB" id="A0A0B7BRE9"/>
<reference evidence="2" key="1">
    <citation type="submission" date="2014-12" db="EMBL/GenBank/DDBJ databases">
        <title>Insight into the proteome of Arion vulgaris.</title>
        <authorList>
            <person name="Aradska J."/>
            <person name="Bulat T."/>
            <person name="Smidak R."/>
            <person name="Sarate P."/>
            <person name="Gangsoo J."/>
            <person name="Sialana F."/>
            <person name="Bilban M."/>
            <person name="Lubec G."/>
        </authorList>
    </citation>
    <scope>NUCLEOTIDE SEQUENCE</scope>
    <source>
        <tissue evidence="2">Skin</tissue>
    </source>
</reference>
<feature type="non-terminal residue" evidence="2">
    <location>
        <position position="1"/>
    </location>
</feature>
<dbReference type="EMBL" id="HACG01048979">
    <property type="protein sequence ID" value="CEK95844.1"/>
    <property type="molecule type" value="Transcribed_RNA"/>
</dbReference>
<organism evidence="2">
    <name type="scientific">Arion vulgaris</name>
    <dbReference type="NCBI Taxonomy" id="1028688"/>
    <lineage>
        <taxon>Eukaryota</taxon>
        <taxon>Metazoa</taxon>
        <taxon>Spiralia</taxon>
        <taxon>Lophotrochozoa</taxon>
        <taxon>Mollusca</taxon>
        <taxon>Gastropoda</taxon>
        <taxon>Heterobranchia</taxon>
        <taxon>Euthyneura</taxon>
        <taxon>Panpulmonata</taxon>
        <taxon>Eupulmonata</taxon>
        <taxon>Stylommatophora</taxon>
        <taxon>Helicina</taxon>
        <taxon>Arionoidea</taxon>
        <taxon>Arionidae</taxon>
        <taxon>Arion</taxon>
    </lineage>
</organism>